<dbReference type="AlphaFoldDB" id="A0A0R1MUT2"/>
<dbReference type="STRING" id="1423792.FD09_GL001176"/>
<dbReference type="GO" id="GO:0006355">
    <property type="term" value="P:regulation of DNA-templated transcription"/>
    <property type="evidence" value="ECO:0007669"/>
    <property type="project" value="InterPro"/>
</dbReference>
<evidence type="ECO:0000313" key="2">
    <source>
        <dbReference type="Proteomes" id="UP000051330"/>
    </source>
</evidence>
<protein>
    <submittedName>
        <fullName evidence="1">Uncharacterized protein</fullName>
    </submittedName>
</protein>
<gene>
    <name evidence="1" type="ORF">FD09_GL001176</name>
</gene>
<comment type="caution">
    <text evidence="1">The sequence shown here is derived from an EMBL/GenBank/DDBJ whole genome shotgun (WGS) entry which is preliminary data.</text>
</comment>
<organism evidence="1 2">
    <name type="scientific">Schleiferilactobacillus perolens DSM 12744</name>
    <dbReference type="NCBI Taxonomy" id="1423792"/>
    <lineage>
        <taxon>Bacteria</taxon>
        <taxon>Bacillati</taxon>
        <taxon>Bacillota</taxon>
        <taxon>Bacilli</taxon>
        <taxon>Lactobacillales</taxon>
        <taxon>Lactobacillaceae</taxon>
        <taxon>Schleiferilactobacillus</taxon>
    </lineage>
</organism>
<keyword evidence="2" id="KW-1185">Reference proteome</keyword>
<name>A0A0R1MUT2_9LACO</name>
<proteinExistence type="predicted"/>
<sequence>MGYDTIQIHLDALLKEQLSTYSHTNMVDESAVVSAALRQYLESDQPTSSELAAGYKEMATINRAIAADFAATEDHDERRIV</sequence>
<evidence type="ECO:0000313" key="1">
    <source>
        <dbReference type="EMBL" id="KRL08802.1"/>
    </source>
</evidence>
<dbReference type="PATRIC" id="fig|1423792.3.peg.1196"/>
<dbReference type="EMBL" id="AZEC01000019">
    <property type="protein sequence ID" value="KRL08802.1"/>
    <property type="molecule type" value="Genomic_DNA"/>
</dbReference>
<accession>A0A0R1MUT2</accession>
<dbReference type="RefSeq" id="WP_057822312.1">
    <property type="nucleotide sequence ID" value="NZ_AZEC01000019.1"/>
</dbReference>
<reference evidence="1 2" key="1">
    <citation type="journal article" date="2015" name="Genome Announc.">
        <title>Expanding the biotechnology potential of lactobacilli through comparative genomics of 213 strains and associated genera.</title>
        <authorList>
            <person name="Sun Z."/>
            <person name="Harris H.M."/>
            <person name="McCann A."/>
            <person name="Guo C."/>
            <person name="Argimon S."/>
            <person name="Zhang W."/>
            <person name="Yang X."/>
            <person name="Jeffery I.B."/>
            <person name="Cooney J.C."/>
            <person name="Kagawa T.F."/>
            <person name="Liu W."/>
            <person name="Song Y."/>
            <person name="Salvetti E."/>
            <person name="Wrobel A."/>
            <person name="Rasinkangas P."/>
            <person name="Parkhill J."/>
            <person name="Rea M.C."/>
            <person name="O'Sullivan O."/>
            <person name="Ritari J."/>
            <person name="Douillard F.P."/>
            <person name="Paul Ross R."/>
            <person name="Yang R."/>
            <person name="Briner A.E."/>
            <person name="Felis G.E."/>
            <person name="de Vos W.M."/>
            <person name="Barrangou R."/>
            <person name="Klaenhammer T.R."/>
            <person name="Caufield P.W."/>
            <person name="Cui Y."/>
            <person name="Zhang H."/>
            <person name="O'Toole P.W."/>
        </authorList>
    </citation>
    <scope>NUCLEOTIDE SEQUENCE [LARGE SCALE GENOMIC DNA]</scope>
    <source>
        <strain evidence="1 2">DSM 12744</strain>
    </source>
</reference>
<dbReference type="InterPro" id="IPR013321">
    <property type="entry name" value="Arc_rbn_hlx_hlx"/>
</dbReference>
<dbReference type="Gene3D" id="1.10.1220.10">
    <property type="entry name" value="Met repressor-like"/>
    <property type="match status" value="1"/>
</dbReference>
<dbReference type="OrthoDB" id="2166423at2"/>
<dbReference type="Proteomes" id="UP000051330">
    <property type="component" value="Unassembled WGS sequence"/>
</dbReference>